<organism evidence="1">
    <name type="scientific">Vibrio cholerae (strain MO10)</name>
    <dbReference type="NCBI Taxonomy" id="345072"/>
    <lineage>
        <taxon>Bacteria</taxon>
        <taxon>Pseudomonadati</taxon>
        <taxon>Pseudomonadota</taxon>
        <taxon>Gammaproteobacteria</taxon>
        <taxon>Vibrionales</taxon>
        <taxon>Vibrionaceae</taxon>
        <taxon>Vibrio</taxon>
    </lineage>
</organism>
<protein>
    <submittedName>
        <fullName evidence="1">Uncharacterized protein</fullName>
    </submittedName>
</protein>
<name>A0A0X1L059_VIBCO</name>
<dbReference type="HOGENOM" id="CLU_3318882_0_0_6"/>
<proteinExistence type="predicted"/>
<sequence>MQFLVDRNPTRFESPTEQRLTDKFDLQKIINELLIFNFS</sequence>
<reference evidence="1" key="1">
    <citation type="submission" date="2005-09" db="EMBL/GenBank/DDBJ databases">
        <title>Annotation of Vibrio cholerae MO10.</title>
        <authorList>
            <person name="Colwell R."/>
            <person name="Grim C.J."/>
            <person name="Young S."/>
            <person name="Jaffe D."/>
            <person name="Gnerre S."/>
            <person name="Berlin A."/>
            <person name="Heiman D."/>
            <person name="Hepburn T."/>
            <person name="Shea T."/>
            <person name="Sykes S."/>
            <person name="Yandava C."/>
            <person name="Alvarado L."/>
            <person name="Kodira C."/>
            <person name="Borodovsky M."/>
            <person name="Heidelberg J."/>
            <person name="Lander E."/>
            <person name="Galagan J."/>
            <person name="Nusbaum C."/>
            <person name="Birren B."/>
        </authorList>
    </citation>
    <scope>NUCLEOTIDE SEQUENCE [LARGE SCALE GENOMIC DNA]</scope>
    <source>
        <strain evidence="1">MO10</strain>
    </source>
</reference>
<dbReference type="Proteomes" id="UP000004687">
    <property type="component" value="Unassembled WGS sequence"/>
</dbReference>
<evidence type="ECO:0000313" key="1">
    <source>
        <dbReference type="EMBL" id="EET23905.1"/>
    </source>
</evidence>
<reference evidence="1" key="2">
    <citation type="submission" date="2008-07" db="EMBL/GenBank/DDBJ databases">
        <authorList>
            <consortium name="Broad Institute Genome Sequencing Platform"/>
            <person name="Colwell R."/>
            <person name="Grim C.J."/>
            <person name="Young S."/>
            <person name="Jaffe D."/>
            <person name="Gnerre S."/>
            <person name="Berlin A."/>
            <person name="Heiman D."/>
            <person name="Hepburn T."/>
            <person name="Shea T."/>
            <person name="Sykes S."/>
            <person name="Alvarado L."/>
            <person name="Kodira C."/>
            <person name="Heidelberg J."/>
            <person name="Lander E."/>
            <person name="Galagan J."/>
            <person name="Nusbaum C."/>
            <person name="Birren B."/>
        </authorList>
    </citation>
    <scope>NUCLEOTIDE SEQUENCE [LARGE SCALE GENOMIC DNA]</scope>
    <source>
        <strain evidence="1">MO10</strain>
    </source>
</reference>
<accession>A0A0X1L059</accession>
<dbReference type="EMBL" id="DS990137">
    <property type="protein sequence ID" value="EET23905.1"/>
    <property type="molecule type" value="Genomic_DNA"/>
</dbReference>
<dbReference type="AlphaFoldDB" id="A0A0X1L059"/>
<gene>
    <name evidence="1" type="ORF">VchoM_01932</name>
</gene>